<dbReference type="PANTHER" id="PTHR15396">
    <property type="entry name" value="RIBONUCLEASE P PROTEIN SUBUNIT P40"/>
    <property type="match status" value="1"/>
</dbReference>
<evidence type="ECO:0000313" key="1">
    <source>
        <dbReference type="EMBL" id="EKM81782.1"/>
    </source>
</evidence>
<dbReference type="InParanoid" id="K5XEZ8"/>
<name>K5XEZ8_AGABU</name>
<dbReference type="Proteomes" id="UP000008493">
    <property type="component" value="Unassembled WGS sequence"/>
</dbReference>
<dbReference type="KEGG" id="abp:AGABI1DRAFT126139"/>
<dbReference type="GeneID" id="18826437"/>
<dbReference type="GO" id="GO:0030681">
    <property type="term" value="C:multimeric ribonuclease P complex"/>
    <property type="evidence" value="ECO:0007669"/>
    <property type="project" value="TreeGrafter"/>
</dbReference>
<dbReference type="GO" id="GO:0001682">
    <property type="term" value="P:tRNA 5'-leader removal"/>
    <property type="evidence" value="ECO:0007669"/>
    <property type="project" value="InterPro"/>
</dbReference>
<dbReference type="STRING" id="597362.K5XEZ8"/>
<dbReference type="InterPro" id="IPR013893">
    <property type="entry name" value="RNase_P_Rpp40"/>
</dbReference>
<dbReference type="PANTHER" id="PTHR15396:SF1">
    <property type="entry name" value="RIBONUCLEASE P PROTEIN SUBUNIT P40"/>
    <property type="match status" value="1"/>
</dbReference>
<dbReference type="Pfam" id="PF08584">
    <property type="entry name" value="Ribonuc_P_40"/>
    <property type="match status" value="1"/>
</dbReference>
<gene>
    <name evidence="1" type="ORF">AGABI1DRAFT_126139</name>
</gene>
<protein>
    <submittedName>
        <fullName evidence="1">Uncharacterized protein</fullName>
    </submittedName>
</protein>
<dbReference type="OMA" id="EWVGMAC"/>
<sequence>MMGSFEKRHIKVSSPSRIEALASSHPFTRQVDIVFPAGCCIELENALSRLSTQYVKGRVDLEKVFAAGPAFVRQYKSAALQGGSESAILALSLGQEQNNQSRDVWCIDTRGVLTSCIDKETYEKLGLVGQKMTFKHQNDERYVISWPLHQNAETGPMRSRIRRVLESWDTGFVDVGGPNVRQGPNTKTSSKGAWNVIYCSTDIDINNDALERWTSQVPVADPTTYKVDCEKKFLENVWVPNQSSIPPRPNQNQKDEYEDWEHDISALHEWVGMAGLHAERLFANDRVDPYVALYDPPTTSRVGNIVHLRWTGFLPPEFVQLMIDTTSTYLQERMKPSSHSSSDDMFVAMTVHGITNSPVVYLPSQSSGVKAKKIEPPLLVDPSKAPAHLPRKDGEDTWCLIVMPPKEKRGGVKCILVESVGQWDARWG</sequence>
<dbReference type="eggNOG" id="ENOG502RDJQ">
    <property type="taxonomic scope" value="Eukaryota"/>
</dbReference>
<dbReference type="AlphaFoldDB" id="K5XEZ8"/>
<dbReference type="GO" id="GO:0000172">
    <property type="term" value="C:ribonuclease MRP complex"/>
    <property type="evidence" value="ECO:0007669"/>
    <property type="project" value="TreeGrafter"/>
</dbReference>
<accession>K5XEZ8</accession>
<proteinExistence type="predicted"/>
<dbReference type="HOGENOM" id="CLU_055493_0_0_1"/>
<reference evidence="2" key="1">
    <citation type="journal article" date="2012" name="Proc. Natl. Acad. Sci. U.S.A.">
        <title>Genome sequence of the button mushroom Agaricus bisporus reveals mechanisms governing adaptation to a humic-rich ecological niche.</title>
        <authorList>
            <person name="Morin E."/>
            <person name="Kohler A."/>
            <person name="Baker A.R."/>
            <person name="Foulongne-Oriol M."/>
            <person name="Lombard V."/>
            <person name="Nagy L.G."/>
            <person name="Ohm R.A."/>
            <person name="Patyshakuliyeva A."/>
            <person name="Brun A."/>
            <person name="Aerts A.L."/>
            <person name="Bailey A.M."/>
            <person name="Billette C."/>
            <person name="Coutinho P.M."/>
            <person name="Deakin G."/>
            <person name="Doddapaneni H."/>
            <person name="Floudas D."/>
            <person name="Grimwood J."/>
            <person name="Hilden K."/>
            <person name="Kuees U."/>
            <person name="LaButti K.M."/>
            <person name="Lapidus A."/>
            <person name="Lindquist E.A."/>
            <person name="Lucas S.M."/>
            <person name="Murat C."/>
            <person name="Riley R.W."/>
            <person name="Salamov A.A."/>
            <person name="Schmutz J."/>
            <person name="Subramanian V."/>
            <person name="Woesten H.A.B."/>
            <person name="Xu J."/>
            <person name="Eastwood D.C."/>
            <person name="Foster G.D."/>
            <person name="Sonnenberg A.S."/>
            <person name="Cullen D."/>
            <person name="de Vries R.P."/>
            <person name="Lundell T."/>
            <person name="Hibbett D.S."/>
            <person name="Henrissat B."/>
            <person name="Burton K.S."/>
            <person name="Kerrigan R.W."/>
            <person name="Challen M.P."/>
            <person name="Grigoriev I.V."/>
            <person name="Martin F."/>
        </authorList>
    </citation>
    <scope>NUCLEOTIDE SEQUENCE [LARGE SCALE GENOMIC DNA]</scope>
    <source>
        <strain evidence="2">JB137-S8 / ATCC MYA-4627 / FGSC 10392</strain>
    </source>
</reference>
<dbReference type="OrthoDB" id="63112at2759"/>
<organism evidence="1 2">
    <name type="scientific">Agaricus bisporus var. burnettii (strain JB137-S8 / ATCC MYA-4627 / FGSC 10392)</name>
    <name type="common">White button mushroom</name>
    <dbReference type="NCBI Taxonomy" id="597362"/>
    <lineage>
        <taxon>Eukaryota</taxon>
        <taxon>Fungi</taxon>
        <taxon>Dikarya</taxon>
        <taxon>Basidiomycota</taxon>
        <taxon>Agaricomycotina</taxon>
        <taxon>Agaricomycetes</taxon>
        <taxon>Agaricomycetidae</taxon>
        <taxon>Agaricales</taxon>
        <taxon>Agaricineae</taxon>
        <taxon>Agaricaceae</taxon>
        <taxon>Agaricus</taxon>
    </lineage>
</organism>
<keyword evidence="2" id="KW-1185">Reference proteome</keyword>
<evidence type="ECO:0000313" key="2">
    <source>
        <dbReference type="Proteomes" id="UP000008493"/>
    </source>
</evidence>
<dbReference type="GO" id="GO:0000447">
    <property type="term" value="P:endonucleolytic cleavage in ITS1 to separate SSU-rRNA from 5.8S rRNA and LSU-rRNA from tricistronic rRNA transcript (SSU-rRNA, 5.8S rRNA, LSU-rRNA)"/>
    <property type="evidence" value="ECO:0007669"/>
    <property type="project" value="TreeGrafter"/>
</dbReference>
<dbReference type="GO" id="GO:0004526">
    <property type="term" value="F:ribonuclease P activity"/>
    <property type="evidence" value="ECO:0007669"/>
    <property type="project" value="TreeGrafter"/>
</dbReference>
<dbReference type="EMBL" id="JH971387">
    <property type="protein sequence ID" value="EKM81782.1"/>
    <property type="molecule type" value="Genomic_DNA"/>
</dbReference>
<dbReference type="RefSeq" id="XP_007327614.1">
    <property type="nucleotide sequence ID" value="XM_007327552.1"/>
</dbReference>
<dbReference type="GO" id="GO:0000171">
    <property type="term" value="F:ribonuclease MRP activity"/>
    <property type="evidence" value="ECO:0007669"/>
    <property type="project" value="TreeGrafter"/>
</dbReference>